<accession>A0A0F4Q1T2</accession>
<reference evidence="9 10" key="1">
    <citation type="journal article" date="2015" name="BMC Genomics">
        <title>Genome mining reveals unlocked bioactive potential of marine Gram-negative bacteria.</title>
        <authorList>
            <person name="Machado H."/>
            <person name="Sonnenschein E.C."/>
            <person name="Melchiorsen J."/>
            <person name="Gram L."/>
        </authorList>
    </citation>
    <scope>NUCLEOTIDE SEQUENCE [LARGE SCALE GENOMIC DNA]</scope>
    <source>
        <strain evidence="9 10">S3137</strain>
    </source>
</reference>
<dbReference type="Proteomes" id="UP000033664">
    <property type="component" value="Unassembled WGS sequence"/>
</dbReference>
<feature type="transmembrane region" description="Helical" evidence="7">
    <location>
        <begin position="80"/>
        <end position="102"/>
    </location>
</feature>
<feature type="transmembrane region" description="Helical" evidence="7">
    <location>
        <begin position="252"/>
        <end position="273"/>
    </location>
</feature>
<dbReference type="GeneID" id="58227175"/>
<dbReference type="SUPFAM" id="SSF103473">
    <property type="entry name" value="MFS general substrate transporter"/>
    <property type="match status" value="1"/>
</dbReference>
<evidence type="ECO:0000256" key="6">
    <source>
        <dbReference type="ARBA" id="ARBA00023136"/>
    </source>
</evidence>
<dbReference type="InterPro" id="IPR005829">
    <property type="entry name" value="Sugar_transporter_CS"/>
</dbReference>
<comment type="subcellular location">
    <subcellularLocation>
        <location evidence="1">Cell membrane</location>
        <topology evidence="1">Multi-pass membrane protein</topology>
    </subcellularLocation>
</comment>
<proteinExistence type="predicted"/>
<feature type="transmembrane region" description="Helical" evidence="7">
    <location>
        <begin position="280"/>
        <end position="297"/>
    </location>
</feature>
<dbReference type="CDD" id="cd17472">
    <property type="entry name" value="MFS_YajR_like"/>
    <property type="match status" value="1"/>
</dbReference>
<dbReference type="PANTHER" id="PTHR23517">
    <property type="entry name" value="RESISTANCE PROTEIN MDTM, PUTATIVE-RELATED-RELATED"/>
    <property type="match status" value="1"/>
</dbReference>
<dbReference type="GO" id="GO:0022857">
    <property type="term" value="F:transmembrane transporter activity"/>
    <property type="evidence" value="ECO:0007669"/>
    <property type="project" value="InterPro"/>
</dbReference>
<dbReference type="InterPro" id="IPR011701">
    <property type="entry name" value="MFS"/>
</dbReference>
<dbReference type="Gene3D" id="3.30.70.100">
    <property type="match status" value="1"/>
</dbReference>
<feature type="transmembrane region" description="Helical" evidence="7">
    <location>
        <begin position="339"/>
        <end position="363"/>
    </location>
</feature>
<keyword evidence="6 7" id="KW-0472">Membrane</keyword>
<dbReference type="eggNOG" id="COG2814">
    <property type="taxonomic scope" value="Bacteria"/>
</dbReference>
<keyword evidence="4 7" id="KW-0812">Transmembrane</keyword>
<dbReference type="PANTHER" id="PTHR23517:SF2">
    <property type="entry name" value="MULTIDRUG RESISTANCE PROTEIN MDTH"/>
    <property type="match status" value="1"/>
</dbReference>
<keyword evidence="3" id="KW-1003">Cell membrane</keyword>
<dbReference type="AlphaFoldDB" id="A0A0F4Q1T2"/>
<feature type="transmembrane region" description="Helical" evidence="7">
    <location>
        <begin position="166"/>
        <end position="186"/>
    </location>
</feature>
<dbReference type="GO" id="GO:0005886">
    <property type="term" value="C:plasma membrane"/>
    <property type="evidence" value="ECO:0007669"/>
    <property type="project" value="UniProtKB-SubCell"/>
</dbReference>
<name>A0A0F4Q1T2_9GAMM</name>
<dbReference type="Pfam" id="PF07690">
    <property type="entry name" value="MFS_1"/>
    <property type="match status" value="1"/>
</dbReference>
<feature type="domain" description="Major facilitator superfamily (MFS) profile" evidence="8">
    <location>
        <begin position="13"/>
        <end position="390"/>
    </location>
</feature>
<dbReference type="PROSITE" id="PS00216">
    <property type="entry name" value="SUGAR_TRANSPORT_1"/>
    <property type="match status" value="1"/>
</dbReference>
<feature type="transmembrane region" description="Helical" evidence="7">
    <location>
        <begin position="369"/>
        <end position="386"/>
    </location>
</feature>
<evidence type="ECO:0000256" key="4">
    <source>
        <dbReference type="ARBA" id="ARBA00022692"/>
    </source>
</evidence>
<feature type="transmembrane region" description="Helical" evidence="7">
    <location>
        <begin position="303"/>
        <end position="327"/>
    </location>
</feature>
<keyword evidence="10" id="KW-1185">Reference proteome</keyword>
<dbReference type="Gene3D" id="1.20.1250.20">
    <property type="entry name" value="MFS general substrate transporter like domains"/>
    <property type="match status" value="1"/>
</dbReference>
<evidence type="ECO:0000259" key="8">
    <source>
        <dbReference type="PROSITE" id="PS50850"/>
    </source>
</evidence>
<keyword evidence="2" id="KW-0813">Transport</keyword>
<feature type="transmembrane region" description="Helical" evidence="7">
    <location>
        <begin position="137"/>
        <end position="160"/>
    </location>
</feature>
<evidence type="ECO:0000256" key="1">
    <source>
        <dbReference type="ARBA" id="ARBA00004651"/>
    </source>
</evidence>
<evidence type="ECO:0000256" key="7">
    <source>
        <dbReference type="SAM" id="Phobius"/>
    </source>
</evidence>
<dbReference type="RefSeq" id="WP_045979119.1">
    <property type="nucleotide sequence ID" value="NZ_JXXY01000006.1"/>
</dbReference>
<dbReference type="PATRIC" id="fig|151081.8.peg.1497"/>
<evidence type="ECO:0000256" key="2">
    <source>
        <dbReference type="ARBA" id="ARBA00022448"/>
    </source>
</evidence>
<evidence type="ECO:0000256" key="5">
    <source>
        <dbReference type="ARBA" id="ARBA00022989"/>
    </source>
</evidence>
<evidence type="ECO:0000313" key="10">
    <source>
        <dbReference type="Proteomes" id="UP000033664"/>
    </source>
</evidence>
<protein>
    <submittedName>
        <fullName evidence="9">MFS transporter</fullName>
    </submittedName>
</protein>
<feature type="transmembrane region" description="Helical" evidence="7">
    <location>
        <begin position="48"/>
        <end position="68"/>
    </location>
</feature>
<gene>
    <name evidence="9" type="ORF">TW72_01590</name>
</gene>
<organism evidence="9 10">
    <name type="scientific">Pseudoalteromonas ruthenica</name>
    <dbReference type="NCBI Taxonomy" id="151081"/>
    <lineage>
        <taxon>Bacteria</taxon>
        <taxon>Pseudomonadati</taxon>
        <taxon>Pseudomonadota</taxon>
        <taxon>Gammaproteobacteria</taxon>
        <taxon>Alteromonadales</taxon>
        <taxon>Pseudoalteromonadaceae</taxon>
        <taxon>Pseudoalteromonas</taxon>
    </lineage>
</organism>
<evidence type="ECO:0000256" key="3">
    <source>
        <dbReference type="ARBA" id="ARBA00022475"/>
    </source>
</evidence>
<sequence>MSASQLNTVEKRAAVSLASVFAFRMLGLFMLMPVLAVYGQSLSGFSPLWIGLAIGAYGLTQALLQIPMGWLSDRIGRKRVIIGGLVLFTLGSVVAACAESMYTLTLGRALQGMGAIASALLALAADLSRDEQRPKVMAVIGMCIGMSFAVAMLLGPMVAASFGVSGIFWLTAALAVLGMAIVTWMVPTAVNRAPKGETSVTLADVGKLVRHPDLARLDLGVLFLHLSLTTVFVSLPTQLIADGLEAAKHWQLYIPVFVLSFVLMVPMMIVAVAKQKEKPLFLVAIVMLIVSMLGLVAGAHSVYVIAACMMLYFVAFNFLEATMPALVSRLSPANQKGSAMGVFSSSQFLGAFLGGILGGYVAQTGSPEMVFAAAAVVGVIWLVIAAKMRVPPRSKIISLLSAVDSEQDAQQLAGRLVALPGVLEATVVCDENRSYLKVDDKKFDLEAAQKLVAAV</sequence>
<keyword evidence="5 7" id="KW-1133">Transmembrane helix</keyword>
<feature type="transmembrane region" description="Helical" evidence="7">
    <location>
        <begin position="217"/>
        <end position="240"/>
    </location>
</feature>
<dbReference type="EMBL" id="JXXZ01000002">
    <property type="protein sequence ID" value="KJZ01671.1"/>
    <property type="molecule type" value="Genomic_DNA"/>
</dbReference>
<evidence type="ECO:0000313" key="9">
    <source>
        <dbReference type="EMBL" id="KJZ01671.1"/>
    </source>
</evidence>
<dbReference type="InterPro" id="IPR020846">
    <property type="entry name" value="MFS_dom"/>
</dbReference>
<feature type="transmembrane region" description="Helical" evidence="7">
    <location>
        <begin position="108"/>
        <end position="125"/>
    </location>
</feature>
<dbReference type="OrthoDB" id="9764259at2"/>
<dbReference type="InterPro" id="IPR036259">
    <property type="entry name" value="MFS_trans_sf"/>
</dbReference>
<comment type="caution">
    <text evidence="9">The sequence shown here is derived from an EMBL/GenBank/DDBJ whole genome shotgun (WGS) entry which is preliminary data.</text>
</comment>
<dbReference type="InterPro" id="IPR050171">
    <property type="entry name" value="MFS_Transporters"/>
</dbReference>
<feature type="transmembrane region" description="Helical" evidence="7">
    <location>
        <begin position="12"/>
        <end position="36"/>
    </location>
</feature>
<dbReference type="PROSITE" id="PS50850">
    <property type="entry name" value="MFS"/>
    <property type="match status" value="1"/>
</dbReference>